<evidence type="ECO:0000256" key="1">
    <source>
        <dbReference type="SAM" id="SignalP"/>
    </source>
</evidence>
<accession>A0ABT0IW15</accession>
<dbReference type="RefSeq" id="WP_248684418.1">
    <property type="nucleotide sequence ID" value="NZ_JALPRY010000023.1"/>
</dbReference>
<gene>
    <name evidence="2" type="ORF">M0654_18955</name>
</gene>
<comment type="caution">
    <text evidence="2">The sequence shown here is derived from an EMBL/GenBank/DDBJ whole genome shotgun (WGS) entry which is preliminary data.</text>
</comment>
<evidence type="ECO:0000313" key="2">
    <source>
        <dbReference type="EMBL" id="MCK8782063.1"/>
    </source>
</evidence>
<name>A0ABT0IW15_9HYPH</name>
<keyword evidence="1" id="KW-0732">Signal</keyword>
<dbReference type="Proteomes" id="UP001202827">
    <property type="component" value="Unassembled WGS sequence"/>
</dbReference>
<proteinExistence type="predicted"/>
<dbReference type="EMBL" id="JALPRY010000023">
    <property type="protein sequence ID" value="MCK8782063.1"/>
    <property type="molecule type" value="Genomic_DNA"/>
</dbReference>
<organism evidence="2 3">
    <name type="scientific">Neorhizobium turbinariae</name>
    <dbReference type="NCBI Taxonomy" id="2937795"/>
    <lineage>
        <taxon>Bacteria</taxon>
        <taxon>Pseudomonadati</taxon>
        <taxon>Pseudomonadota</taxon>
        <taxon>Alphaproteobacteria</taxon>
        <taxon>Hyphomicrobiales</taxon>
        <taxon>Rhizobiaceae</taxon>
        <taxon>Rhizobium/Agrobacterium group</taxon>
        <taxon>Neorhizobium</taxon>
    </lineage>
</organism>
<sequence>MNIAAGSIAFAAPLAALAFVMATGEPNAHPCAADLALEKSAEIVEAQAGVVGFALTNVRHYGCRLEARGLFDVRAADGFDRKPFKVEIAFDEQNRRWQEVSVEM</sequence>
<protein>
    <submittedName>
        <fullName evidence="2">Uncharacterized protein</fullName>
    </submittedName>
</protein>
<reference evidence="2 3" key="1">
    <citation type="submission" date="2022-04" db="EMBL/GenBank/DDBJ databases">
        <title>Rhizobium coralii sp. nov., isolated from coral Turbinaria peltata.</title>
        <authorList>
            <person name="Sun H."/>
        </authorList>
    </citation>
    <scope>NUCLEOTIDE SEQUENCE [LARGE SCALE GENOMIC DNA]</scope>
    <source>
        <strain evidence="2 3">NTR19</strain>
    </source>
</reference>
<feature type="chain" id="PRO_5046702322" evidence="1">
    <location>
        <begin position="19"/>
        <end position="104"/>
    </location>
</feature>
<feature type="signal peptide" evidence="1">
    <location>
        <begin position="1"/>
        <end position="18"/>
    </location>
</feature>
<keyword evidence="3" id="KW-1185">Reference proteome</keyword>
<evidence type="ECO:0000313" key="3">
    <source>
        <dbReference type="Proteomes" id="UP001202827"/>
    </source>
</evidence>